<evidence type="ECO:0000256" key="4">
    <source>
        <dbReference type="ARBA" id="ARBA00010630"/>
    </source>
</evidence>
<keyword evidence="18" id="KW-0779">Telomere</keyword>
<keyword evidence="19" id="KW-0539">Nucleus</keyword>
<sequence length="278" mass="30614">MASAEAGPSSASPLLRLLSDPSSSTLIKQGAEAKVYRSYPCGPASSSSPPSWLLKYRFPKTYRHPHLSQTITAQRTVSEARALVRCARYGVEVPVVELVDEKEGILALEWIEGASVREWLGGGAEDDESSVSTRGEVCLPATHCTRLISPLPCPSVQLMTAIGHQLALMHAADVIHGDLTTSNLMVRSTPTSSLSAFRVVLIDFGLSFSSASTEDKAVDLYVLERAFLSTHPHSAHLFQRVLESYGERIGQLWRDPWRDIRKRLDEVRMRGRKRSMVG</sequence>
<evidence type="ECO:0000256" key="7">
    <source>
        <dbReference type="ARBA" id="ARBA00013948"/>
    </source>
</evidence>
<dbReference type="Pfam" id="PF06293">
    <property type="entry name" value="Kdo"/>
    <property type="match status" value="1"/>
</dbReference>
<evidence type="ECO:0000256" key="10">
    <source>
        <dbReference type="ARBA" id="ARBA00022527"/>
    </source>
</evidence>
<dbReference type="GeneID" id="37026076"/>
<keyword evidence="9" id="KW-0158">Chromosome</keyword>
<evidence type="ECO:0000256" key="19">
    <source>
        <dbReference type="ARBA" id="ARBA00023242"/>
    </source>
</evidence>
<dbReference type="InterPro" id="IPR008266">
    <property type="entry name" value="Tyr_kinase_AS"/>
</dbReference>
<comment type="subunit">
    <text evidence="5">Component of the EKC/KEOPS complex composed of at least BUD32, CGI121, GON7, KAE1 and PCC1; the whole complex dimerizes.</text>
</comment>
<protein>
    <recommendedName>
        <fullName evidence="8">EKC/KEOPS complex subunit BUD32</fullName>
        <ecNumber evidence="6">2.7.11.1</ecNumber>
    </recommendedName>
    <alternativeName>
        <fullName evidence="20 21">Atypical Serine/threonine protein kinase BUD32</fullName>
    </alternativeName>
    <alternativeName>
        <fullName evidence="7">EKC/KEOPS complex subunit bud32</fullName>
    </alternativeName>
</protein>
<dbReference type="GO" id="GO:0005524">
    <property type="term" value="F:ATP binding"/>
    <property type="evidence" value="ECO:0007669"/>
    <property type="project" value="UniProtKB-KW"/>
</dbReference>
<dbReference type="RefSeq" id="XP_025365541.1">
    <property type="nucleotide sequence ID" value="XM_025504253.1"/>
</dbReference>
<dbReference type="InterPro" id="IPR000719">
    <property type="entry name" value="Prot_kinase_dom"/>
</dbReference>
<dbReference type="NCBIfam" id="TIGR03724">
    <property type="entry name" value="arch_bud32"/>
    <property type="match status" value="1"/>
</dbReference>
<comment type="catalytic activity">
    <reaction evidence="22">
        <text>L-threonyl-[protein] + ATP = O-phospho-L-threonyl-[protein] + ADP + H(+)</text>
        <dbReference type="Rhea" id="RHEA:46608"/>
        <dbReference type="Rhea" id="RHEA-COMP:11060"/>
        <dbReference type="Rhea" id="RHEA-COMP:11605"/>
        <dbReference type="ChEBI" id="CHEBI:15378"/>
        <dbReference type="ChEBI" id="CHEBI:30013"/>
        <dbReference type="ChEBI" id="CHEBI:30616"/>
        <dbReference type="ChEBI" id="CHEBI:61977"/>
        <dbReference type="ChEBI" id="CHEBI:456216"/>
        <dbReference type="EC" id="2.7.11.1"/>
    </reaction>
</comment>
<evidence type="ECO:0000313" key="26">
    <source>
        <dbReference type="Proteomes" id="UP000245884"/>
    </source>
</evidence>
<feature type="domain" description="Protein kinase" evidence="24">
    <location>
        <begin position="21"/>
        <end position="278"/>
    </location>
</feature>
<dbReference type="GO" id="GO:0000781">
    <property type="term" value="C:chromosome, telomeric region"/>
    <property type="evidence" value="ECO:0007669"/>
    <property type="project" value="UniProtKB-SubCell"/>
</dbReference>
<evidence type="ECO:0000256" key="13">
    <source>
        <dbReference type="ARBA" id="ARBA00022694"/>
    </source>
</evidence>
<dbReference type="Gene3D" id="3.30.200.20">
    <property type="entry name" value="Phosphorylase Kinase, domain 1"/>
    <property type="match status" value="1"/>
</dbReference>
<dbReference type="InterPro" id="IPR011009">
    <property type="entry name" value="Kinase-like_dom_sf"/>
</dbReference>
<dbReference type="PROSITE" id="PS50011">
    <property type="entry name" value="PROTEIN_KINASE_DOM"/>
    <property type="match status" value="1"/>
</dbReference>
<dbReference type="GO" id="GO:0005829">
    <property type="term" value="C:cytosol"/>
    <property type="evidence" value="ECO:0007669"/>
    <property type="project" value="TreeGrafter"/>
</dbReference>
<dbReference type="InterPro" id="IPR022495">
    <property type="entry name" value="Bud32"/>
</dbReference>
<dbReference type="FunFam" id="1.10.510.10:FF:000323">
    <property type="entry name" value="TP53-regulating kinase, putative"/>
    <property type="match status" value="1"/>
</dbReference>
<evidence type="ECO:0000256" key="2">
    <source>
        <dbReference type="ARBA" id="ARBA00004123"/>
    </source>
</evidence>
<evidence type="ECO:0000256" key="22">
    <source>
        <dbReference type="ARBA" id="ARBA00047899"/>
    </source>
</evidence>
<dbReference type="PROSITE" id="PS00109">
    <property type="entry name" value="PROTEIN_KINASE_TYR"/>
    <property type="match status" value="1"/>
</dbReference>
<dbReference type="GO" id="GO:0016787">
    <property type="term" value="F:hydrolase activity"/>
    <property type="evidence" value="ECO:0007669"/>
    <property type="project" value="UniProtKB-KW"/>
</dbReference>
<comment type="catalytic activity">
    <reaction evidence="23">
        <text>L-seryl-[protein] + ATP = O-phospho-L-seryl-[protein] + ADP + H(+)</text>
        <dbReference type="Rhea" id="RHEA:17989"/>
        <dbReference type="Rhea" id="RHEA-COMP:9863"/>
        <dbReference type="Rhea" id="RHEA-COMP:11604"/>
        <dbReference type="ChEBI" id="CHEBI:15378"/>
        <dbReference type="ChEBI" id="CHEBI:29999"/>
        <dbReference type="ChEBI" id="CHEBI:30616"/>
        <dbReference type="ChEBI" id="CHEBI:83421"/>
        <dbReference type="ChEBI" id="CHEBI:456216"/>
        <dbReference type="EC" id="2.7.11.1"/>
    </reaction>
</comment>
<dbReference type="GO" id="GO:0005634">
    <property type="term" value="C:nucleus"/>
    <property type="evidence" value="ECO:0007669"/>
    <property type="project" value="UniProtKB-SubCell"/>
</dbReference>
<dbReference type="PANTHER" id="PTHR12209:SF0">
    <property type="entry name" value="EKC_KEOPS COMPLEX SUBUNIT TP53RK"/>
    <property type="match status" value="1"/>
</dbReference>
<dbReference type="GO" id="GO:0000408">
    <property type="term" value="C:EKC/KEOPS complex"/>
    <property type="evidence" value="ECO:0007669"/>
    <property type="project" value="TreeGrafter"/>
</dbReference>
<dbReference type="GO" id="GO:0008033">
    <property type="term" value="P:tRNA processing"/>
    <property type="evidence" value="ECO:0007669"/>
    <property type="project" value="UniProtKB-KW"/>
</dbReference>
<evidence type="ECO:0000256" key="8">
    <source>
        <dbReference type="ARBA" id="ARBA00019973"/>
    </source>
</evidence>
<evidence type="ECO:0000256" key="17">
    <source>
        <dbReference type="ARBA" id="ARBA00022840"/>
    </source>
</evidence>
<evidence type="ECO:0000256" key="12">
    <source>
        <dbReference type="ARBA" id="ARBA00022679"/>
    </source>
</evidence>
<dbReference type="OrthoDB" id="3399at2759"/>
<evidence type="ECO:0000256" key="20">
    <source>
        <dbReference type="ARBA" id="ARBA00030980"/>
    </source>
</evidence>
<comment type="function">
    <text evidence="1">Component of the EKC/KEOPS complex that is required for the formation of a threonylcarbamoyl group on adenosine at position 37 (t(6)A37) in tRNAs that read codons beginning with adenine. The complex is probably involved in the transfer of the threonylcarbamoyl moiety of threonylcarbamoyl-AMP (TC-AMP) to the N6 group of A37. BUD32 has ATPase activity in the context of the EKC/KEOPS complex and likely plays a supporting role to the catalytic subunit KAE1. The EKC/KEOPS complex also promotes both telomere uncapping and telomere elongation. The complex is required for efficient recruitment of transcriptional coactivators.</text>
</comment>
<evidence type="ECO:0000259" key="24">
    <source>
        <dbReference type="PROSITE" id="PS50011"/>
    </source>
</evidence>
<dbReference type="GO" id="GO:0070525">
    <property type="term" value="P:tRNA threonylcarbamoyladenosine metabolic process"/>
    <property type="evidence" value="ECO:0007669"/>
    <property type="project" value="TreeGrafter"/>
</dbReference>
<keyword evidence="14" id="KW-0547">Nucleotide-binding</keyword>
<evidence type="ECO:0000256" key="11">
    <source>
        <dbReference type="ARBA" id="ARBA00022553"/>
    </source>
</evidence>
<keyword evidence="12" id="KW-0808">Transferase</keyword>
<evidence type="ECO:0000256" key="14">
    <source>
        <dbReference type="ARBA" id="ARBA00022741"/>
    </source>
</evidence>
<dbReference type="STRING" id="1569628.A0A316V055"/>
<keyword evidence="13" id="KW-0819">tRNA processing</keyword>
<gene>
    <name evidence="25" type="ORF">BDZ90DRAFT_216056</name>
</gene>
<organism evidence="25 26">
    <name type="scientific">Jaminaea rosea</name>
    <dbReference type="NCBI Taxonomy" id="1569628"/>
    <lineage>
        <taxon>Eukaryota</taxon>
        <taxon>Fungi</taxon>
        <taxon>Dikarya</taxon>
        <taxon>Basidiomycota</taxon>
        <taxon>Ustilaginomycotina</taxon>
        <taxon>Exobasidiomycetes</taxon>
        <taxon>Microstromatales</taxon>
        <taxon>Microstromatales incertae sedis</taxon>
        <taxon>Jaminaea</taxon>
    </lineage>
</organism>
<evidence type="ECO:0000256" key="5">
    <source>
        <dbReference type="ARBA" id="ARBA00011534"/>
    </source>
</evidence>
<keyword evidence="10" id="KW-0723">Serine/threonine-protein kinase</keyword>
<dbReference type="Gene3D" id="1.10.510.10">
    <property type="entry name" value="Transferase(Phosphotransferase) domain 1"/>
    <property type="match status" value="1"/>
</dbReference>
<dbReference type="GO" id="GO:0004674">
    <property type="term" value="F:protein serine/threonine kinase activity"/>
    <property type="evidence" value="ECO:0007669"/>
    <property type="project" value="UniProtKB-KW"/>
</dbReference>
<evidence type="ECO:0000256" key="16">
    <source>
        <dbReference type="ARBA" id="ARBA00022801"/>
    </source>
</evidence>
<evidence type="ECO:0000313" key="25">
    <source>
        <dbReference type="EMBL" id="PWN30929.1"/>
    </source>
</evidence>
<dbReference type="EMBL" id="KZ819662">
    <property type="protein sequence ID" value="PWN30929.1"/>
    <property type="molecule type" value="Genomic_DNA"/>
</dbReference>
<keyword evidence="16" id="KW-0378">Hydrolase</keyword>
<evidence type="ECO:0000256" key="21">
    <source>
        <dbReference type="ARBA" id="ARBA00033194"/>
    </source>
</evidence>
<reference evidence="25 26" key="1">
    <citation type="journal article" date="2018" name="Mol. Biol. Evol.">
        <title>Broad Genomic Sampling Reveals a Smut Pathogenic Ancestry of the Fungal Clade Ustilaginomycotina.</title>
        <authorList>
            <person name="Kijpornyongpan T."/>
            <person name="Mondo S.J."/>
            <person name="Barry K."/>
            <person name="Sandor L."/>
            <person name="Lee J."/>
            <person name="Lipzen A."/>
            <person name="Pangilinan J."/>
            <person name="LaButti K."/>
            <person name="Hainaut M."/>
            <person name="Henrissat B."/>
            <person name="Grigoriev I.V."/>
            <person name="Spatafora J.W."/>
            <person name="Aime M.C."/>
        </authorList>
    </citation>
    <scope>NUCLEOTIDE SEQUENCE [LARGE SCALE GENOMIC DNA]</scope>
    <source>
        <strain evidence="25 26">MCA 5214</strain>
    </source>
</reference>
<accession>A0A316V055</accession>
<evidence type="ECO:0000256" key="6">
    <source>
        <dbReference type="ARBA" id="ARBA00012513"/>
    </source>
</evidence>
<dbReference type="Proteomes" id="UP000245884">
    <property type="component" value="Unassembled WGS sequence"/>
</dbReference>
<keyword evidence="17" id="KW-0067">ATP-binding</keyword>
<dbReference type="SUPFAM" id="SSF56112">
    <property type="entry name" value="Protein kinase-like (PK-like)"/>
    <property type="match status" value="1"/>
</dbReference>
<name>A0A316V055_9BASI</name>
<comment type="subcellular location">
    <subcellularLocation>
        <location evidence="3">Chromosome</location>
        <location evidence="3">Telomere</location>
    </subcellularLocation>
    <subcellularLocation>
        <location evidence="2">Nucleus</location>
    </subcellularLocation>
</comment>
<evidence type="ECO:0000256" key="1">
    <source>
        <dbReference type="ARBA" id="ARBA00003747"/>
    </source>
</evidence>
<keyword evidence="11" id="KW-0597">Phosphoprotein</keyword>
<evidence type="ECO:0000256" key="23">
    <source>
        <dbReference type="ARBA" id="ARBA00048679"/>
    </source>
</evidence>
<evidence type="ECO:0000256" key="9">
    <source>
        <dbReference type="ARBA" id="ARBA00022454"/>
    </source>
</evidence>
<proteinExistence type="inferred from homology"/>
<dbReference type="EC" id="2.7.11.1" evidence="6"/>
<keyword evidence="15 25" id="KW-0418">Kinase</keyword>
<evidence type="ECO:0000256" key="18">
    <source>
        <dbReference type="ARBA" id="ARBA00022895"/>
    </source>
</evidence>
<evidence type="ECO:0000256" key="15">
    <source>
        <dbReference type="ARBA" id="ARBA00022777"/>
    </source>
</evidence>
<keyword evidence="26" id="KW-1185">Reference proteome</keyword>
<comment type="similarity">
    <text evidence="4">Belongs to the protein kinase superfamily. BUD32 family.</text>
</comment>
<dbReference type="AlphaFoldDB" id="A0A316V055"/>
<evidence type="ECO:0000256" key="3">
    <source>
        <dbReference type="ARBA" id="ARBA00004574"/>
    </source>
</evidence>
<dbReference type="PANTHER" id="PTHR12209">
    <property type="entry name" value="NON-SPECIFIC SERINE/THREONINE PROTEIN KINASE"/>
    <property type="match status" value="1"/>
</dbReference>
<dbReference type="FunFam" id="3.30.200.20:FF:000201">
    <property type="entry name" value="TP53-regulating kinase isoform X1"/>
    <property type="match status" value="1"/>
</dbReference>